<evidence type="ECO:0000313" key="1">
    <source>
        <dbReference type="EMBL" id="NYE06824.1"/>
    </source>
</evidence>
<proteinExistence type="predicted"/>
<evidence type="ECO:0008006" key="3">
    <source>
        <dbReference type="Google" id="ProtNLM"/>
    </source>
</evidence>
<reference evidence="2" key="1">
    <citation type="submission" date="2020-07" db="EMBL/GenBank/DDBJ databases">
        <authorList>
            <person name="Partida-Martinez L."/>
            <person name="Huntemann M."/>
            <person name="Clum A."/>
            <person name="Wang J."/>
            <person name="Palaniappan K."/>
            <person name="Ritter S."/>
            <person name="Chen I.-M."/>
            <person name="Stamatis D."/>
            <person name="Reddy T."/>
            <person name="O'Malley R."/>
            <person name="Daum C."/>
            <person name="Shapiro N."/>
            <person name="Ivanova N."/>
            <person name="Kyrpides N."/>
            <person name="Woyke T."/>
        </authorList>
    </citation>
    <scope>NUCLEOTIDE SEQUENCE [LARGE SCALE GENOMIC DNA]</scope>
    <source>
        <strain evidence="2">AT2.8</strain>
    </source>
</reference>
<reference evidence="2" key="2">
    <citation type="submission" date="2020-08" db="EMBL/GenBank/DDBJ databases">
        <title>The Agave Microbiome: Exploring the role of microbial communities in plant adaptations to desert environments.</title>
        <authorList>
            <person name="Partida-Martinez L.P."/>
        </authorList>
    </citation>
    <scope>NUCLEOTIDE SEQUENCE [LARGE SCALE GENOMIC DNA]</scope>
    <source>
        <strain evidence="2">AT2.8</strain>
    </source>
</reference>
<evidence type="ECO:0000313" key="2">
    <source>
        <dbReference type="Proteomes" id="UP000548423"/>
    </source>
</evidence>
<name>A0A852TI77_9BACI</name>
<protein>
    <recommendedName>
        <fullName evidence="3">Bacitracin ABC transporter ATP-binding protein</fullName>
    </recommendedName>
</protein>
<comment type="caution">
    <text evidence="1">The sequence shown here is derived from an EMBL/GenBank/DDBJ whole genome shotgun (WGS) entry which is preliminary data.</text>
</comment>
<dbReference type="EMBL" id="JACCBX010000007">
    <property type="protein sequence ID" value="NYE06824.1"/>
    <property type="molecule type" value="Genomic_DNA"/>
</dbReference>
<accession>A0A852TI77</accession>
<sequence>MSKKKKPLLTDQFLDELANEINELYGRPVEKNEDKNNHKEDD</sequence>
<dbReference type="Proteomes" id="UP000548423">
    <property type="component" value="Unassembled WGS sequence"/>
</dbReference>
<organism evidence="1 2">
    <name type="scientific">Neobacillus niacini</name>
    <dbReference type="NCBI Taxonomy" id="86668"/>
    <lineage>
        <taxon>Bacteria</taxon>
        <taxon>Bacillati</taxon>
        <taxon>Bacillota</taxon>
        <taxon>Bacilli</taxon>
        <taxon>Bacillales</taxon>
        <taxon>Bacillaceae</taxon>
        <taxon>Neobacillus</taxon>
    </lineage>
</organism>
<dbReference type="AlphaFoldDB" id="A0A852TI77"/>
<gene>
    <name evidence="1" type="ORF">F4694_003604</name>
</gene>